<evidence type="ECO:0000256" key="2">
    <source>
        <dbReference type="ARBA" id="ARBA00007241"/>
    </source>
</evidence>
<organism evidence="20 21">
    <name type="scientific">Halothiobacillus diazotrophicus</name>
    <dbReference type="NCBI Taxonomy" id="1860122"/>
    <lineage>
        <taxon>Bacteria</taxon>
        <taxon>Pseudomonadati</taxon>
        <taxon>Pseudomonadota</taxon>
        <taxon>Gammaproteobacteria</taxon>
        <taxon>Chromatiales</taxon>
        <taxon>Halothiobacillaceae</taxon>
        <taxon>Halothiobacillus</taxon>
    </lineage>
</organism>
<comment type="catalytic activity">
    <reaction evidence="16 18">
        <text>[protein]-dithiol + NAD(+) = [protein]-disulfide + NADH + H(+)</text>
        <dbReference type="Rhea" id="RHEA:18749"/>
        <dbReference type="Rhea" id="RHEA-COMP:10593"/>
        <dbReference type="Rhea" id="RHEA-COMP:10594"/>
        <dbReference type="ChEBI" id="CHEBI:15378"/>
        <dbReference type="ChEBI" id="CHEBI:29950"/>
        <dbReference type="ChEBI" id="CHEBI:50058"/>
        <dbReference type="ChEBI" id="CHEBI:57540"/>
        <dbReference type="ChEBI" id="CHEBI:57945"/>
        <dbReference type="EC" id="1.8.1.8"/>
    </reaction>
</comment>
<feature type="transmembrane region" description="Helical" evidence="18">
    <location>
        <begin position="434"/>
        <end position="456"/>
    </location>
</feature>
<evidence type="ECO:0000256" key="4">
    <source>
        <dbReference type="ARBA" id="ARBA00022475"/>
    </source>
</evidence>
<evidence type="ECO:0000256" key="7">
    <source>
        <dbReference type="ARBA" id="ARBA00022729"/>
    </source>
</evidence>
<keyword evidence="12 18" id="KW-0520">NAD</keyword>
<evidence type="ECO:0000259" key="19">
    <source>
        <dbReference type="PROSITE" id="PS51352"/>
    </source>
</evidence>
<keyword evidence="13 18" id="KW-0472">Membrane</keyword>
<dbReference type="GO" id="GO:0017004">
    <property type="term" value="P:cytochrome complex assembly"/>
    <property type="evidence" value="ECO:0007669"/>
    <property type="project" value="UniProtKB-UniRule"/>
</dbReference>
<keyword evidence="6 18" id="KW-0812">Transmembrane</keyword>
<dbReference type="InterPro" id="IPR022910">
    <property type="entry name" value="Thiol_diS_interchange_DbsD"/>
</dbReference>
<feature type="transmembrane region" description="Helical" evidence="18">
    <location>
        <begin position="513"/>
        <end position="539"/>
    </location>
</feature>
<dbReference type="SUPFAM" id="SSF74863">
    <property type="entry name" value="Thiol:disulfide interchange protein DsbD, N-terminal domain (DsbD-alpha)"/>
    <property type="match status" value="2"/>
</dbReference>
<feature type="transmembrane region" description="Helical" evidence="18">
    <location>
        <begin position="575"/>
        <end position="595"/>
    </location>
</feature>
<dbReference type="GO" id="GO:0045454">
    <property type="term" value="P:cell redox homeostasis"/>
    <property type="evidence" value="ECO:0007669"/>
    <property type="project" value="TreeGrafter"/>
</dbReference>
<evidence type="ECO:0000256" key="13">
    <source>
        <dbReference type="ARBA" id="ARBA00023136"/>
    </source>
</evidence>
<dbReference type="RefSeq" id="WP_066103441.1">
    <property type="nucleotide sequence ID" value="NZ_CP016027.1"/>
</dbReference>
<dbReference type="GO" id="GO:0009055">
    <property type="term" value="F:electron transfer activity"/>
    <property type="evidence" value="ECO:0007669"/>
    <property type="project" value="UniProtKB-UniRule"/>
</dbReference>
<proteinExistence type="inferred from homology"/>
<evidence type="ECO:0000256" key="3">
    <source>
        <dbReference type="ARBA" id="ARBA00022448"/>
    </source>
</evidence>
<evidence type="ECO:0000256" key="1">
    <source>
        <dbReference type="ARBA" id="ARBA00004429"/>
    </source>
</evidence>
<evidence type="ECO:0000313" key="21">
    <source>
        <dbReference type="Proteomes" id="UP000078596"/>
    </source>
</evidence>
<evidence type="ECO:0000256" key="16">
    <source>
        <dbReference type="ARBA" id="ARBA00047388"/>
    </source>
</evidence>
<dbReference type="AlphaFoldDB" id="A0A191ZKU2"/>
<comment type="subcellular location">
    <subcellularLocation>
        <location evidence="1 18">Cell inner membrane</location>
        <topology evidence="1 18">Multi-pass membrane protein</topology>
    </subcellularLocation>
</comment>
<evidence type="ECO:0000256" key="18">
    <source>
        <dbReference type="HAMAP-Rule" id="MF_00399"/>
    </source>
</evidence>
<comment type="function">
    <text evidence="18">Required to facilitate the formation of correct disulfide bonds in some periplasmic proteins and for the assembly of the periplasmic c-type cytochromes. Acts by transferring electrons from cytoplasmic thioredoxin to the periplasm. This transfer involves a cascade of disulfide bond formation and reduction steps.</text>
</comment>
<keyword evidence="14 18" id="KW-1015">Disulfide bond</keyword>
<keyword evidence="5 18" id="KW-0997">Cell inner membrane</keyword>
<dbReference type="CDD" id="cd02953">
    <property type="entry name" value="DsbDgamma"/>
    <property type="match status" value="1"/>
</dbReference>
<evidence type="ECO:0000313" key="20">
    <source>
        <dbReference type="EMBL" id="ANJ68499.1"/>
    </source>
</evidence>
<dbReference type="Gene3D" id="2.60.40.1250">
    <property type="entry name" value="Thiol:disulfide interchange protein DsbD, N-terminal domain"/>
    <property type="match status" value="2"/>
</dbReference>
<dbReference type="Gene3D" id="3.40.30.10">
    <property type="entry name" value="Glutaredoxin"/>
    <property type="match status" value="1"/>
</dbReference>
<reference evidence="20 21" key="1">
    <citation type="submission" date="2016-06" db="EMBL/GenBank/DDBJ databases">
        <title>Insight into the functional genes involving in sulfur oxidation in Pearl River water.</title>
        <authorList>
            <person name="Luo J."/>
            <person name="Tan X."/>
            <person name="Lin W."/>
        </authorList>
    </citation>
    <scope>NUCLEOTIDE SEQUENCE [LARGE SCALE GENOMIC DNA]</scope>
    <source>
        <strain evidence="20 21">LS2</strain>
    </source>
</reference>
<dbReference type="OrthoDB" id="9811036at2"/>
<feature type="chain" id="PRO_5009002502" description="Thiol:disulfide interchange protein DsbD" evidence="18">
    <location>
        <begin position="29"/>
        <end position="774"/>
    </location>
</feature>
<dbReference type="EMBL" id="CP016027">
    <property type="protein sequence ID" value="ANJ68499.1"/>
    <property type="molecule type" value="Genomic_DNA"/>
</dbReference>
<keyword evidence="3 18" id="KW-0813">Transport</keyword>
<evidence type="ECO:0000256" key="6">
    <source>
        <dbReference type="ARBA" id="ARBA00022692"/>
    </source>
</evidence>
<protein>
    <recommendedName>
        <fullName evidence="18">Thiol:disulfide interchange protein DsbD</fullName>
        <ecNumber evidence="18">1.8.1.8</ecNumber>
    </recommendedName>
    <alternativeName>
        <fullName evidence="18">Protein-disulfide reductase</fullName>
        <shortName evidence="18">Disulfide reductase</shortName>
    </alternativeName>
</protein>
<dbReference type="HAMAP" id="MF_00399">
    <property type="entry name" value="DbsD"/>
    <property type="match status" value="1"/>
</dbReference>
<feature type="disulfide bond" description="Redox-active" evidence="18">
    <location>
        <begin position="275"/>
        <end position="281"/>
    </location>
</feature>
<evidence type="ECO:0000256" key="5">
    <source>
        <dbReference type="ARBA" id="ARBA00022519"/>
    </source>
</evidence>
<keyword evidence="15 18" id="KW-0676">Redox-active center</keyword>
<dbReference type="PANTHER" id="PTHR32234">
    <property type="entry name" value="THIOL:DISULFIDE INTERCHANGE PROTEIN DSBD"/>
    <property type="match status" value="1"/>
</dbReference>
<dbReference type="InterPro" id="IPR036249">
    <property type="entry name" value="Thioredoxin-like_sf"/>
</dbReference>
<dbReference type="STRING" id="1860122.A9404_12895"/>
<dbReference type="KEGG" id="haz:A9404_12895"/>
<accession>A0A191ZKU2</accession>
<dbReference type="InterPro" id="IPR035671">
    <property type="entry name" value="DsbD_gamma"/>
</dbReference>
<name>A0A191ZKU2_9GAMM</name>
<sequence precursor="true">MSFLKLVQHSLIGLLVGLSFTTPQRALADDLLPPEQAFHATAEIHNNTLEITYHVANGYHLYQNKIEIKSDTPSLELGKPILPEGVVDNDPYLGKLIVYKKDFVVDVPVTKRAPGPVTLNLKYQGCSDTQGVCYPPQTQLIQMTLPAQSSSSAPTEPTASSANSLEALAGNMGGEADQTPLEPEQAFKPSITMKNGTVSLSWTIAKGYYLYRDRIKVALDATDARISGTDIGAGDLKDDPTFGKTFVFHHDLTTQVAIKAGKDKTAVLVAGYQGCAELGLCYPPMEKAWKIDLASDTVTALDSAPKVKLKPIADYPSLSAKQDTAPASAGTPAPAQAPQSQTDAITHELKTGSIWTIVFGFLVIGLLLAFTPCVFPMIPILAGIIAGQGEKITTRKAFTLSLVYVLAMAVTYTVAGILAGLFGSNLQAAFQNPWILSAFAAIFVALAFSMFGFFELQLPSALQSKIMQVQNEQQGGTLVGVAIMGLLSALIVGPCMAPPLAGALIYIGQTGDAALGGIALFAMSIGMGLPLIIVGTLGGKFLPRAGAWMDAVKYVFGVLMLGVAIWMLERIIPDIVAQVLWGLLIIGSAVYLGATEQLKEGASGWSRLWKVLGVVLLIWGSLILVGVAAGGKGSVFAPLTGLSLGDGSSQAPAKLTFTKVKNLDELNAALAKAKAAGKPVMFDFYADWCVSCKEMEHNTFSNPEVVQALAPFVLLQADVTANNADDKALFKRFGVLGPPTIVFFNSQGQELKAEQVVGYEPPARFMTHITAANH</sequence>
<dbReference type="Pfam" id="PF13899">
    <property type="entry name" value="Thioredoxin_7"/>
    <property type="match status" value="1"/>
</dbReference>
<keyword evidence="9 18" id="KW-0249">Electron transport</keyword>
<evidence type="ECO:0000256" key="17">
    <source>
        <dbReference type="ARBA" id="ARBA00047804"/>
    </source>
</evidence>
<keyword evidence="8 18" id="KW-0201">Cytochrome c-type biogenesis</keyword>
<evidence type="ECO:0000256" key="10">
    <source>
        <dbReference type="ARBA" id="ARBA00022989"/>
    </source>
</evidence>
<feature type="domain" description="Thioredoxin" evidence="19">
    <location>
        <begin position="627"/>
        <end position="774"/>
    </location>
</feature>
<feature type="transmembrane region" description="Helical" evidence="18">
    <location>
        <begin position="551"/>
        <end position="569"/>
    </location>
</feature>
<comment type="catalytic activity">
    <reaction evidence="17 18">
        <text>[protein]-dithiol + NADP(+) = [protein]-disulfide + NADPH + H(+)</text>
        <dbReference type="Rhea" id="RHEA:18753"/>
        <dbReference type="Rhea" id="RHEA-COMP:10593"/>
        <dbReference type="Rhea" id="RHEA-COMP:10594"/>
        <dbReference type="ChEBI" id="CHEBI:15378"/>
        <dbReference type="ChEBI" id="CHEBI:29950"/>
        <dbReference type="ChEBI" id="CHEBI:50058"/>
        <dbReference type="ChEBI" id="CHEBI:57783"/>
        <dbReference type="ChEBI" id="CHEBI:58349"/>
        <dbReference type="EC" id="1.8.1.8"/>
    </reaction>
</comment>
<feature type="transmembrane region" description="Helical" evidence="18">
    <location>
        <begin position="607"/>
        <end position="629"/>
    </location>
</feature>
<dbReference type="Proteomes" id="UP000078596">
    <property type="component" value="Chromosome"/>
</dbReference>
<gene>
    <name evidence="18" type="primary">dsbD</name>
    <name evidence="20" type="ORF">A9404_12895</name>
</gene>
<evidence type="ECO:0000256" key="12">
    <source>
        <dbReference type="ARBA" id="ARBA00023027"/>
    </source>
</evidence>
<feature type="transmembrane region" description="Helical" evidence="18">
    <location>
        <begin position="477"/>
        <end position="507"/>
    </location>
</feature>
<dbReference type="InterPro" id="IPR028250">
    <property type="entry name" value="DsbDN"/>
</dbReference>
<dbReference type="InterPro" id="IPR013766">
    <property type="entry name" value="Thioredoxin_domain"/>
</dbReference>
<keyword evidence="21" id="KW-1185">Reference proteome</keyword>
<keyword evidence="4 18" id="KW-1003">Cell membrane</keyword>
<feature type="transmembrane region" description="Helical" evidence="18">
    <location>
        <begin position="397"/>
        <end position="422"/>
    </location>
</feature>
<evidence type="ECO:0000256" key="15">
    <source>
        <dbReference type="ARBA" id="ARBA00023284"/>
    </source>
</evidence>
<dbReference type="NCBIfam" id="NF001419">
    <property type="entry name" value="PRK00293.1"/>
    <property type="match status" value="1"/>
</dbReference>
<dbReference type="PROSITE" id="PS51352">
    <property type="entry name" value="THIOREDOXIN_2"/>
    <property type="match status" value="1"/>
</dbReference>
<keyword evidence="10 18" id="KW-1133">Transmembrane helix</keyword>
<dbReference type="PANTHER" id="PTHR32234:SF0">
    <property type="entry name" value="THIOL:DISULFIDE INTERCHANGE PROTEIN DSBD"/>
    <property type="match status" value="1"/>
</dbReference>
<dbReference type="GO" id="GO:0005886">
    <property type="term" value="C:plasma membrane"/>
    <property type="evidence" value="ECO:0007669"/>
    <property type="project" value="UniProtKB-SubCell"/>
</dbReference>
<feature type="disulfide bond" description="Redox-active" evidence="18">
    <location>
        <begin position="689"/>
        <end position="692"/>
    </location>
</feature>
<feature type="disulfide bond" description="Redox-active" evidence="18">
    <location>
        <begin position="373"/>
        <end position="495"/>
    </location>
</feature>
<dbReference type="Pfam" id="PF02683">
    <property type="entry name" value="DsbD_TM"/>
    <property type="match status" value="1"/>
</dbReference>
<dbReference type="InterPro" id="IPR003834">
    <property type="entry name" value="Cyt_c_assmbl_TM_dom"/>
</dbReference>
<evidence type="ECO:0000256" key="9">
    <source>
        <dbReference type="ARBA" id="ARBA00022982"/>
    </source>
</evidence>
<evidence type="ECO:0000256" key="14">
    <source>
        <dbReference type="ARBA" id="ARBA00023157"/>
    </source>
</evidence>
<comment type="similarity">
    <text evidence="2 18">Belongs to the thioredoxin family. DsbD subfamily.</text>
</comment>
<dbReference type="GO" id="GO:0047134">
    <property type="term" value="F:protein-disulfide reductase [NAD(P)H] activity"/>
    <property type="evidence" value="ECO:0007669"/>
    <property type="project" value="UniProtKB-UniRule"/>
</dbReference>
<evidence type="ECO:0000256" key="8">
    <source>
        <dbReference type="ARBA" id="ARBA00022748"/>
    </source>
</evidence>
<feature type="signal peptide" evidence="18">
    <location>
        <begin position="1"/>
        <end position="28"/>
    </location>
</feature>
<keyword evidence="7 18" id="KW-0732">Signal</keyword>
<dbReference type="EC" id="1.8.1.8" evidence="18"/>
<dbReference type="SUPFAM" id="SSF52833">
    <property type="entry name" value="Thioredoxin-like"/>
    <property type="match status" value="1"/>
</dbReference>
<evidence type="ECO:0000256" key="11">
    <source>
        <dbReference type="ARBA" id="ARBA00023002"/>
    </source>
</evidence>
<feature type="transmembrane region" description="Helical" evidence="18">
    <location>
        <begin position="354"/>
        <end position="385"/>
    </location>
</feature>
<dbReference type="Pfam" id="PF11412">
    <property type="entry name" value="DsbD_N"/>
    <property type="match status" value="2"/>
</dbReference>
<dbReference type="InterPro" id="IPR036929">
    <property type="entry name" value="DsbDN_sf"/>
</dbReference>
<keyword evidence="11 18" id="KW-0560">Oxidoreductase</keyword>